<dbReference type="EMBL" id="JAHMHR010000012">
    <property type="protein sequence ID" value="KAK1688315.1"/>
    <property type="molecule type" value="Genomic_DNA"/>
</dbReference>
<gene>
    <name evidence="1" type="ORF">BDP55DRAFT_657603</name>
</gene>
<dbReference type="AlphaFoldDB" id="A0AAJ0EW33"/>
<sequence>MNLPLDIHYLRGMLQATRMLGLGEMRSRMDILVMGERRTCMMRRSYDRAQAIMSAVGAIEWYYKDHERNSALILGQYPAAFIAEVRNKAGHADFFRSRTLNKRALEMIRDWQNHTALDSSKYVPIGSLLPFSNSSVYDVVITPINWPNDSLPLEGQSALSEWIINDDGSVYIKKAAVVVNTSRPRPMPDCHIRCFHPNFGKGGGKMGEDVSLWQGSLAGWLEEQKNISGNSYLVNLSRQRLHMKERMGWSSCHGVILKELRPGVLVKIGMYALTGHELFTWPPATRRNWTVL</sequence>
<keyword evidence="2" id="KW-1185">Reference proteome</keyword>
<accession>A0AAJ0EW33</accession>
<evidence type="ECO:0000313" key="2">
    <source>
        <dbReference type="Proteomes" id="UP001224890"/>
    </source>
</evidence>
<dbReference type="Proteomes" id="UP001224890">
    <property type="component" value="Unassembled WGS sequence"/>
</dbReference>
<reference evidence="1" key="1">
    <citation type="submission" date="2021-06" db="EMBL/GenBank/DDBJ databases">
        <title>Comparative genomics, transcriptomics and evolutionary studies reveal genomic signatures of adaptation to plant cell wall in hemibiotrophic fungi.</title>
        <authorList>
            <consortium name="DOE Joint Genome Institute"/>
            <person name="Baroncelli R."/>
            <person name="Diaz J.F."/>
            <person name="Benocci T."/>
            <person name="Peng M."/>
            <person name="Battaglia E."/>
            <person name="Haridas S."/>
            <person name="Andreopoulos W."/>
            <person name="Labutti K."/>
            <person name="Pangilinan J."/>
            <person name="Floch G.L."/>
            <person name="Makela M.R."/>
            <person name="Henrissat B."/>
            <person name="Grigoriev I.V."/>
            <person name="Crouch J.A."/>
            <person name="De Vries R.P."/>
            <person name="Sukno S.A."/>
            <person name="Thon M.R."/>
        </authorList>
    </citation>
    <scope>NUCLEOTIDE SEQUENCE</scope>
    <source>
        <strain evidence="1">CBS 193.32</strain>
    </source>
</reference>
<dbReference type="GeneID" id="85458942"/>
<comment type="caution">
    <text evidence="1">The sequence shown here is derived from an EMBL/GenBank/DDBJ whole genome shotgun (WGS) entry which is preliminary data.</text>
</comment>
<evidence type="ECO:0000313" key="1">
    <source>
        <dbReference type="EMBL" id="KAK1688315.1"/>
    </source>
</evidence>
<name>A0AAJ0EW33_9PEZI</name>
<protein>
    <submittedName>
        <fullName evidence="1">Uncharacterized protein</fullName>
    </submittedName>
</protein>
<dbReference type="RefSeq" id="XP_060432010.1">
    <property type="nucleotide sequence ID" value="XM_060574416.1"/>
</dbReference>
<proteinExistence type="predicted"/>
<organism evidence="1 2">
    <name type="scientific">Colletotrichum godetiae</name>
    <dbReference type="NCBI Taxonomy" id="1209918"/>
    <lineage>
        <taxon>Eukaryota</taxon>
        <taxon>Fungi</taxon>
        <taxon>Dikarya</taxon>
        <taxon>Ascomycota</taxon>
        <taxon>Pezizomycotina</taxon>
        <taxon>Sordariomycetes</taxon>
        <taxon>Hypocreomycetidae</taxon>
        <taxon>Glomerellales</taxon>
        <taxon>Glomerellaceae</taxon>
        <taxon>Colletotrichum</taxon>
        <taxon>Colletotrichum acutatum species complex</taxon>
    </lineage>
</organism>